<sequence length="74" mass="7710">MPAKEQGGQFMFALHATVQIGRGLPPGTKQIDASATLVPLAFFMRAAFSLPPLPEQSGTSPGAAMRAGLLFGRP</sequence>
<evidence type="ECO:0000313" key="1">
    <source>
        <dbReference type="EMBL" id="NHZ91409.1"/>
    </source>
</evidence>
<evidence type="ECO:0000313" key="2">
    <source>
        <dbReference type="Proteomes" id="UP000609726"/>
    </source>
</evidence>
<name>A0ABX0NXB6_9BURK</name>
<organism evidence="1 2">
    <name type="scientific">Massilia mucilaginosa</name>
    <dbReference type="NCBI Taxonomy" id="2609282"/>
    <lineage>
        <taxon>Bacteria</taxon>
        <taxon>Pseudomonadati</taxon>
        <taxon>Pseudomonadota</taxon>
        <taxon>Betaproteobacteria</taxon>
        <taxon>Burkholderiales</taxon>
        <taxon>Oxalobacteraceae</taxon>
        <taxon>Telluria group</taxon>
        <taxon>Massilia</taxon>
    </lineage>
</organism>
<dbReference type="Proteomes" id="UP000609726">
    <property type="component" value="Unassembled WGS sequence"/>
</dbReference>
<accession>A0ABX0NXB6</accession>
<comment type="caution">
    <text evidence="1">The sequence shown here is derived from an EMBL/GenBank/DDBJ whole genome shotgun (WGS) entry which is preliminary data.</text>
</comment>
<protein>
    <submittedName>
        <fullName evidence="1">Uncharacterized protein</fullName>
    </submittedName>
</protein>
<keyword evidence="2" id="KW-1185">Reference proteome</keyword>
<gene>
    <name evidence="1" type="ORF">F2P45_20710</name>
</gene>
<reference evidence="1 2" key="1">
    <citation type="submission" date="2019-10" db="EMBL/GenBank/DDBJ databases">
        <title>Taxonomy of Antarctic Massilia spp.: description of Massilia rubra sp. nov., Massilia aquatica sp. nov., Massilia mucilaginosa sp. nov., Massilia frigida sp. nov. isolated from streams, lakes and regoliths.</title>
        <authorList>
            <person name="Holochova P."/>
            <person name="Sedlacek I."/>
            <person name="Kralova S."/>
            <person name="Maslanova I."/>
            <person name="Busse H.-J."/>
            <person name="Stankova E."/>
            <person name="Vrbovska V."/>
            <person name="Kovarovic V."/>
            <person name="Bartak M."/>
            <person name="Svec P."/>
            <person name="Pantucek R."/>
        </authorList>
    </citation>
    <scope>NUCLEOTIDE SEQUENCE [LARGE SCALE GENOMIC DNA]</scope>
    <source>
        <strain evidence="1 2">CCM 8733</strain>
    </source>
</reference>
<dbReference type="EMBL" id="WHJH01000029">
    <property type="protein sequence ID" value="NHZ91409.1"/>
    <property type="molecule type" value="Genomic_DNA"/>
</dbReference>
<proteinExistence type="predicted"/>
<dbReference type="RefSeq" id="WP_166879416.1">
    <property type="nucleotide sequence ID" value="NZ_WHJH01000029.1"/>
</dbReference>